<comment type="caution">
    <text evidence="2">The sequence shown here is derived from an EMBL/GenBank/DDBJ whole genome shotgun (WGS) entry which is preliminary data.</text>
</comment>
<feature type="coiled-coil region" evidence="1">
    <location>
        <begin position="50"/>
        <end position="92"/>
    </location>
</feature>
<dbReference type="EMBL" id="JBFDAA010000004">
    <property type="protein sequence ID" value="KAL1137730.1"/>
    <property type="molecule type" value="Genomic_DNA"/>
</dbReference>
<sequence length="180" mass="20832">MSVDTDECSSVQSLRHGEDLPLVPISSESERTIIKAKYENVSAELLDPGLAEFLERLMELYEKYQETEEKMIERLTTQKEQLTSQAAQIEEATSRILWYSEELETKDQVTLEIEILDIKKLVDASHIREQDSQETIEFLRGQIKKLETDIELKEQMQAEIDAEKHWRYSLAKQVTGPASI</sequence>
<protein>
    <submittedName>
        <fullName evidence="2">Uncharacterized protein</fullName>
    </submittedName>
</protein>
<accession>A0ABD0YP22</accession>
<gene>
    <name evidence="2" type="ORF">AAG570_009426</name>
</gene>
<organism evidence="2 3">
    <name type="scientific">Ranatra chinensis</name>
    <dbReference type="NCBI Taxonomy" id="642074"/>
    <lineage>
        <taxon>Eukaryota</taxon>
        <taxon>Metazoa</taxon>
        <taxon>Ecdysozoa</taxon>
        <taxon>Arthropoda</taxon>
        <taxon>Hexapoda</taxon>
        <taxon>Insecta</taxon>
        <taxon>Pterygota</taxon>
        <taxon>Neoptera</taxon>
        <taxon>Paraneoptera</taxon>
        <taxon>Hemiptera</taxon>
        <taxon>Heteroptera</taxon>
        <taxon>Panheteroptera</taxon>
        <taxon>Nepomorpha</taxon>
        <taxon>Nepidae</taxon>
        <taxon>Ranatrinae</taxon>
        <taxon>Ranatra</taxon>
    </lineage>
</organism>
<dbReference type="AlphaFoldDB" id="A0ABD0YP22"/>
<feature type="coiled-coil region" evidence="1">
    <location>
        <begin position="129"/>
        <end position="163"/>
    </location>
</feature>
<evidence type="ECO:0000313" key="2">
    <source>
        <dbReference type="EMBL" id="KAL1137730.1"/>
    </source>
</evidence>
<keyword evidence="3" id="KW-1185">Reference proteome</keyword>
<reference evidence="2 3" key="1">
    <citation type="submission" date="2024-07" db="EMBL/GenBank/DDBJ databases">
        <title>Chromosome-level genome assembly of the water stick insect Ranatra chinensis (Heteroptera: Nepidae).</title>
        <authorList>
            <person name="Liu X."/>
        </authorList>
    </citation>
    <scope>NUCLEOTIDE SEQUENCE [LARGE SCALE GENOMIC DNA]</scope>
    <source>
        <strain evidence="2">Cailab_2021Rc</strain>
        <tissue evidence="2">Muscle</tissue>
    </source>
</reference>
<evidence type="ECO:0000313" key="3">
    <source>
        <dbReference type="Proteomes" id="UP001558652"/>
    </source>
</evidence>
<proteinExistence type="predicted"/>
<name>A0ABD0YP22_9HEMI</name>
<dbReference type="Proteomes" id="UP001558652">
    <property type="component" value="Unassembled WGS sequence"/>
</dbReference>
<evidence type="ECO:0000256" key="1">
    <source>
        <dbReference type="SAM" id="Coils"/>
    </source>
</evidence>
<keyword evidence="1" id="KW-0175">Coiled coil</keyword>